<feature type="compositionally biased region" description="Low complexity" evidence="1">
    <location>
        <begin position="1049"/>
        <end position="1066"/>
    </location>
</feature>
<feature type="compositionally biased region" description="Polar residues" evidence="1">
    <location>
        <begin position="871"/>
        <end position="896"/>
    </location>
</feature>
<gene>
    <name evidence="2" type="ORF">LECACI_7A010021</name>
</gene>
<feature type="region of interest" description="Disordered" evidence="1">
    <location>
        <begin position="1"/>
        <end position="1191"/>
    </location>
</feature>
<evidence type="ECO:0000313" key="3">
    <source>
        <dbReference type="Proteomes" id="UP001296104"/>
    </source>
</evidence>
<feature type="compositionally biased region" description="Polar residues" evidence="1">
    <location>
        <begin position="225"/>
        <end position="237"/>
    </location>
</feature>
<feature type="compositionally biased region" description="Polar residues" evidence="1">
    <location>
        <begin position="839"/>
        <end position="855"/>
    </location>
</feature>
<feature type="compositionally biased region" description="Basic and acidic residues" evidence="1">
    <location>
        <begin position="616"/>
        <end position="648"/>
    </location>
</feature>
<feature type="compositionally biased region" description="Polar residues" evidence="1">
    <location>
        <begin position="167"/>
        <end position="185"/>
    </location>
</feature>
<feature type="compositionally biased region" description="Polar residues" evidence="1">
    <location>
        <begin position="26"/>
        <end position="46"/>
    </location>
</feature>
<evidence type="ECO:0000256" key="1">
    <source>
        <dbReference type="SAM" id="MobiDB-lite"/>
    </source>
</evidence>
<dbReference type="Proteomes" id="UP001296104">
    <property type="component" value="Unassembled WGS sequence"/>
</dbReference>
<comment type="caution">
    <text evidence="2">The sequence shown here is derived from an EMBL/GenBank/DDBJ whole genome shotgun (WGS) entry which is preliminary data.</text>
</comment>
<evidence type="ECO:0000313" key="2">
    <source>
        <dbReference type="EMBL" id="CAK4034863.1"/>
    </source>
</evidence>
<feature type="compositionally biased region" description="Polar residues" evidence="1">
    <location>
        <begin position="777"/>
        <end position="795"/>
    </location>
</feature>
<protein>
    <submittedName>
        <fullName evidence="2">Uncharacterized protein</fullName>
    </submittedName>
</protein>
<feature type="compositionally biased region" description="Pro residues" evidence="1">
    <location>
        <begin position="593"/>
        <end position="611"/>
    </location>
</feature>
<feature type="region of interest" description="Disordered" evidence="1">
    <location>
        <begin position="1363"/>
        <end position="1484"/>
    </location>
</feature>
<feature type="compositionally biased region" description="Polar residues" evidence="1">
    <location>
        <begin position="1163"/>
        <end position="1175"/>
    </location>
</feature>
<feature type="compositionally biased region" description="Polar residues" evidence="1">
    <location>
        <begin position="705"/>
        <end position="717"/>
    </location>
</feature>
<name>A0AAI8Z9F0_9PEZI</name>
<feature type="compositionally biased region" description="Basic and acidic residues" evidence="1">
    <location>
        <begin position="452"/>
        <end position="468"/>
    </location>
</feature>
<feature type="compositionally biased region" description="Low complexity" evidence="1">
    <location>
        <begin position="422"/>
        <end position="431"/>
    </location>
</feature>
<organism evidence="2 3">
    <name type="scientific">Lecanosticta acicola</name>
    <dbReference type="NCBI Taxonomy" id="111012"/>
    <lineage>
        <taxon>Eukaryota</taxon>
        <taxon>Fungi</taxon>
        <taxon>Dikarya</taxon>
        <taxon>Ascomycota</taxon>
        <taxon>Pezizomycotina</taxon>
        <taxon>Dothideomycetes</taxon>
        <taxon>Dothideomycetidae</taxon>
        <taxon>Mycosphaerellales</taxon>
        <taxon>Mycosphaerellaceae</taxon>
        <taxon>Lecanosticta</taxon>
    </lineage>
</organism>
<feature type="compositionally biased region" description="Basic and acidic residues" evidence="1">
    <location>
        <begin position="149"/>
        <end position="163"/>
    </location>
</feature>
<feature type="compositionally biased region" description="Basic and acidic residues" evidence="1">
    <location>
        <begin position="1437"/>
        <end position="1458"/>
    </location>
</feature>
<feature type="compositionally biased region" description="Low complexity" evidence="1">
    <location>
        <begin position="394"/>
        <end position="407"/>
    </location>
</feature>
<feature type="compositionally biased region" description="Polar residues" evidence="1">
    <location>
        <begin position="581"/>
        <end position="590"/>
    </location>
</feature>
<feature type="compositionally biased region" description="Basic and acidic residues" evidence="1">
    <location>
        <begin position="983"/>
        <end position="992"/>
    </location>
</feature>
<feature type="compositionally biased region" description="Basic and acidic residues" evidence="1">
    <location>
        <begin position="1022"/>
        <end position="1031"/>
    </location>
</feature>
<proteinExistence type="predicted"/>
<feature type="compositionally biased region" description="Basic and acidic residues" evidence="1">
    <location>
        <begin position="280"/>
        <end position="292"/>
    </location>
</feature>
<feature type="compositionally biased region" description="Polar residues" evidence="1">
    <location>
        <begin position="1"/>
        <end position="19"/>
    </location>
</feature>
<feature type="compositionally biased region" description="Pro residues" evidence="1">
    <location>
        <begin position="738"/>
        <end position="747"/>
    </location>
</feature>
<feature type="compositionally biased region" description="Basic and acidic residues" evidence="1">
    <location>
        <begin position="658"/>
        <end position="677"/>
    </location>
</feature>
<accession>A0AAI8Z9F0</accession>
<feature type="compositionally biased region" description="Polar residues" evidence="1">
    <location>
        <begin position="940"/>
        <end position="979"/>
    </location>
</feature>
<feature type="compositionally biased region" description="Low complexity" evidence="1">
    <location>
        <begin position="1087"/>
        <end position="1105"/>
    </location>
</feature>
<feature type="compositionally biased region" description="Polar residues" evidence="1">
    <location>
        <begin position="55"/>
        <end position="67"/>
    </location>
</feature>
<feature type="compositionally biased region" description="Polar residues" evidence="1">
    <location>
        <begin position="516"/>
        <end position="527"/>
    </location>
</feature>
<sequence length="1484" mass="158338">MAEQISHNVVNRPESTSGSLVDAAVNDTNTVSAPSGTTQALATDSATHPLDPPKSANQSAPNANATASKVHEGLDAAKNAAEPSAGEAAHSTAQNSSNNHAPALADKIGVSPGESPNALKDDASLGEGPADDRSTADVSVDVSVNSDTDNSRADAAEKKDGSHHVRTNSVKKPTTFSKVTATKNFMNKIAPSAPATPKVGEKPSPVSAAVQPINKPRLIAKTGASLANLQKSRSGSVGASGPDGSKVWNKNRPVQPPPPRQFTDEELKQQYGIHLATRLQSDEAGKDSKWADIDDDEDDWAPEAVVWMDGTKSTVTPQDSVPPPKELPTEQKEQKPAAPPIAKPPDGVRPILALKGRSGEAMKILKPGSGGSAPSQRQDGLTAASPGPEKAGLKSKSPAPAPTKSPWAPVPKVDSVSPINPPVQQQQQQPPRTMPSQDVRSYESAPPPPREIAADTFDRSWKEGEGNARELFNSTNGRYEPAPEGRGSSRVEPSFRKPALLQRPSQVGVPPAEPSATFQSRTATQMDGSWGRRRGSSVSQGSMPPPRRMSMNQRPDLAQTPEMPHDMRSPQNGRVAPAKSTFAQQSQWDQQMPPRPEPGTEPTPPPGPPAEDPVEVQERVMREKRELAKKRRQEEEAREEDAKQERLKAKLAALEGAGKSKKEREAEAAAAAKETDAKVTPTSEKPAEHVQPSTLPEPAIPAATSAVTAPSLESQSRPPAPAAEKPPQMQPLHEKLPSPLPPKPLPAGLPDRSLSNEHQQQKQAPRGHLSPRATNCVPYQQPSGTYKAPTSSYSSPGDRKLQPSFGRSPNLGHDAFSTPWPTTAPNGNVWGTSGIGNGTFENSSSFAPVPMSQQSSALPPPPGMGRPSGSARISPQSFAQETRSPSLQHSQVSEQQRALPPPGMDSRPEPFSSQPRLNGVSPAPGAGRPVHPPGPIGPPSRTQQQPPAASVATSQPSTQGPGTISAWNNAAASLPNQYSREIAAAEERRRQQEQPPPPPAQHRFRETFKKTSANQGALGGPRKYDRTEYTIHDAQGSRSVPTLSPAPPATQTQPPAPFTTASPADPWRASAENTVRMPDPSRNPTHMSQQPPIAPPSAQQSAMAAYHGNERSAILPVAPVIDSKDQSPPPPENEGHPVNDGANHPHVRLPRPQAKVKLPPSSSPGQTHVPPQSHGSVMMPQRPWSNVNPPGAARAIVHDAAWQARFNGLFNRTPIQTETPPSPPKTPPKVQAQALAVAASSRNAMDEQVGGATVALPQAKKRNEFGFTIDNSSDRFSKPIIDEMFKQEQSFGSTPKVRVPRNTKYNTAVYGASSKNMLQMPVNSKFQKQIDAQSSQEPFFWRNPEGIFVTIPHTRFDNKLIKHSSIPDKSGNGLRKPHARNNSFQDRAQDRKASGRSNKNKSGKESNAVGLENSTNGEGRNDGYQKPSRQPSNVPVTHEKAASRNEGSKNEQGGDKRKSGWGNGGRRGGRSQQASTAPTPVKAN</sequence>
<dbReference type="EMBL" id="CAVMBE010000142">
    <property type="protein sequence ID" value="CAK4034863.1"/>
    <property type="molecule type" value="Genomic_DNA"/>
</dbReference>
<keyword evidence="3" id="KW-1185">Reference proteome</keyword>
<feature type="compositionally biased region" description="Basic and acidic residues" evidence="1">
    <location>
        <begin position="481"/>
        <end position="495"/>
    </location>
</feature>
<feature type="compositionally biased region" description="Polar residues" evidence="1">
    <location>
        <begin position="819"/>
        <end position="831"/>
    </location>
</feature>
<feature type="compositionally biased region" description="Polar residues" evidence="1">
    <location>
        <begin position="91"/>
        <end position="100"/>
    </location>
</feature>
<reference evidence="2" key="1">
    <citation type="submission" date="2023-11" db="EMBL/GenBank/DDBJ databases">
        <authorList>
            <person name="Alioto T."/>
            <person name="Alioto T."/>
            <person name="Gomez Garrido J."/>
        </authorList>
    </citation>
    <scope>NUCLEOTIDE SEQUENCE</scope>
</reference>
<feature type="compositionally biased region" description="Low complexity" evidence="1">
    <location>
        <begin position="136"/>
        <end position="148"/>
    </location>
</feature>